<accession>A0A521AEW1</accession>
<feature type="transmembrane region" description="Helical" evidence="1">
    <location>
        <begin position="58"/>
        <end position="79"/>
    </location>
</feature>
<dbReference type="OrthoDB" id="2991264at2"/>
<dbReference type="EMBL" id="FXTI01000001">
    <property type="protein sequence ID" value="SMO33332.1"/>
    <property type="molecule type" value="Genomic_DNA"/>
</dbReference>
<evidence type="ECO:0000256" key="1">
    <source>
        <dbReference type="SAM" id="Phobius"/>
    </source>
</evidence>
<evidence type="ECO:0000313" key="2">
    <source>
        <dbReference type="EMBL" id="SMO33332.1"/>
    </source>
</evidence>
<name>A0A521AEW1_9BACL</name>
<proteinExistence type="predicted"/>
<reference evidence="2 3" key="1">
    <citation type="submission" date="2017-05" db="EMBL/GenBank/DDBJ databases">
        <authorList>
            <person name="Varghese N."/>
            <person name="Submissions S."/>
        </authorList>
    </citation>
    <scope>NUCLEOTIDE SEQUENCE [LARGE SCALE GENOMIC DNA]</scope>
    <source>
        <strain evidence="2 3">DSM 45474</strain>
    </source>
</reference>
<protein>
    <submittedName>
        <fullName evidence="2">Uncharacterized protein</fullName>
    </submittedName>
</protein>
<dbReference type="AlphaFoldDB" id="A0A521AEW1"/>
<dbReference type="RefSeq" id="WP_142503819.1">
    <property type="nucleotide sequence ID" value="NZ_FXTI01000001.1"/>
</dbReference>
<keyword evidence="1" id="KW-0812">Transmembrane</keyword>
<keyword evidence="1" id="KW-0472">Membrane</keyword>
<organism evidence="2 3">
    <name type="scientific">Melghirimyces algeriensis</name>
    <dbReference type="NCBI Taxonomy" id="910412"/>
    <lineage>
        <taxon>Bacteria</taxon>
        <taxon>Bacillati</taxon>
        <taxon>Bacillota</taxon>
        <taxon>Bacilli</taxon>
        <taxon>Bacillales</taxon>
        <taxon>Thermoactinomycetaceae</taxon>
        <taxon>Melghirimyces</taxon>
    </lineage>
</organism>
<evidence type="ECO:0000313" key="3">
    <source>
        <dbReference type="Proteomes" id="UP000315636"/>
    </source>
</evidence>
<keyword evidence="3" id="KW-1185">Reference proteome</keyword>
<sequence>MQKRFIPAHKIGKEHIGKPAMIRLRNGAVLYGTVKKVRNNGIIFVPIRKHQPRNQTKANLFFFPFLFIPFFFFGGVILFF</sequence>
<gene>
    <name evidence="2" type="ORF">SAMN06264849_101100</name>
</gene>
<keyword evidence="1" id="KW-1133">Transmembrane helix</keyword>
<dbReference type="Proteomes" id="UP000315636">
    <property type="component" value="Unassembled WGS sequence"/>
</dbReference>